<sequence>MSPHASSQSPSIFPNFSLILNRARFHEQVFSQHKWPESLETDFIYRRSSSVGNSVNTDFLAGFSAAEGWCALWRSVGGIYGKKLIWVEGELMSYGLNFVETVRDRNWVKMKERVCNKTH</sequence>
<dbReference type="EMBL" id="SWLB01000003">
    <property type="protein sequence ID" value="KAF3340078.1"/>
    <property type="molecule type" value="Genomic_DNA"/>
</dbReference>
<name>A0A833VXR0_9POAL</name>
<proteinExistence type="predicted"/>
<dbReference type="AlphaFoldDB" id="A0A833VXR0"/>
<gene>
    <name evidence="1" type="ORF">FCM35_KLT15849</name>
</gene>
<dbReference type="OrthoDB" id="47785at2759"/>
<evidence type="ECO:0000313" key="1">
    <source>
        <dbReference type="EMBL" id="KAF3340078.1"/>
    </source>
</evidence>
<comment type="caution">
    <text evidence="1">The sequence shown here is derived from an EMBL/GenBank/DDBJ whole genome shotgun (WGS) entry which is preliminary data.</text>
</comment>
<reference evidence="1" key="1">
    <citation type="submission" date="2020-01" db="EMBL/GenBank/DDBJ databases">
        <title>Genome sequence of Kobresia littledalei, the first chromosome-level genome in the family Cyperaceae.</title>
        <authorList>
            <person name="Qu G."/>
        </authorList>
    </citation>
    <scope>NUCLEOTIDE SEQUENCE</scope>
    <source>
        <strain evidence="1">C.B.Clarke</strain>
        <tissue evidence="1">Leaf</tissue>
    </source>
</reference>
<keyword evidence="2" id="KW-1185">Reference proteome</keyword>
<dbReference type="Proteomes" id="UP000623129">
    <property type="component" value="Unassembled WGS sequence"/>
</dbReference>
<evidence type="ECO:0000313" key="2">
    <source>
        <dbReference type="Proteomes" id="UP000623129"/>
    </source>
</evidence>
<organism evidence="1 2">
    <name type="scientific">Carex littledalei</name>
    <dbReference type="NCBI Taxonomy" id="544730"/>
    <lineage>
        <taxon>Eukaryota</taxon>
        <taxon>Viridiplantae</taxon>
        <taxon>Streptophyta</taxon>
        <taxon>Embryophyta</taxon>
        <taxon>Tracheophyta</taxon>
        <taxon>Spermatophyta</taxon>
        <taxon>Magnoliopsida</taxon>
        <taxon>Liliopsida</taxon>
        <taxon>Poales</taxon>
        <taxon>Cyperaceae</taxon>
        <taxon>Cyperoideae</taxon>
        <taxon>Cariceae</taxon>
        <taxon>Carex</taxon>
        <taxon>Carex subgen. Euthyceras</taxon>
    </lineage>
</organism>
<protein>
    <submittedName>
        <fullName evidence="1">Uncharacterized protein</fullName>
    </submittedName>
</protein>
<accession>A0A833VXR0</accession>